<feature type="chain" id="PRO_5037977202" evidence="1">
    <location>
        <begin position="24"/>
        <end position="67"/>
    </location>
</feature>
<accession>A0A975RX74</accession>
<sequence>MLKPSFRLFIIPLGAVCTLASLSAQNTAPRAQRDTGSMFVREQVVDCSNKNPSEVCVISYDSETSTR</sequence>
<evidence type="ECO:0000313" key="3">
    <source>
        <dbReference type="Proteomes" id="UP000676951"/>
    </source>
</evidence>
<keyword evidence="3" id="KW-1185">Reference proteome</keyword>
<evidence type="ECO:0000256" key="1">
    <source>
        <dbReference type="SAM" id="SignalP"/>
    </source>
</evidence>
<dbReference type="AlphaFoldDB" id="A0A975RX74"/>
<keyword evidence="1" id="KW-0732">Signal</keyword>
<organism evidence="2 3">
    <name type="scientific">Bradyrhizobium sediminis</name>
    <dbReference type="NCBI Taxonomy" id="2840469"/>
    <lineage>
        <taxon>Bacteria</taxon>
        <taxon>Pseudomonadati</taxon>
        <taxon>Pseudomonadota</taxon>
        <taxon>Alphaproteobacteria</taxon>
        <taxon>Hyphomicrobiales</taxon>
        <taxon>Nitrobacteraceae</taxon>
        <taxon>Bradyrhizobium</taxon>
    </lineage>
</organism>
<proteinExistence type="predicted"/>
<evidence type="ECO:0000313" key="2">
    <source>
        <dbReference type="EMBL" id="QWG23907.1"/>
    </source>
</evidence>
<name>A0A975RX74_9BRAD</name>
<dbReference type="EMBL" id="CP076136">
    <property type="protein sequence ID" value="QWG23907.1"/>
    <property type="molecule type" value="Genomic_DNA"/>
</dbReference>
<dbReference type="RefSeq" id="WP_215604656.1">
    <property type="nucleotide sequence ID" value="NZ_CP076136.1"/>
</dbReference>
<dbReference type="Proteomes" id="UP000676951">
    <property type="component" value="Chromosome"/>
</dbReference>
<protein>
    <submittedName>
        <fullName evidence="2">Uncharacterized protein</fullName>
    </submittedName>
</protein>
<feature type="signal peptide" evidence="1">
    <location>
        <begin position="1"/>
        <end position="23"/>
    </location>
</feature>
<reference evidence="2 3" key="1">
    <citation type="submission" date="2021-06" db="EMBL/GenBank/DDBJ databases">
        <title>Bradyrhizobium sp. S2-11-4 Genome sequencing.</title>
        <authorList>
            <person name="Jin L."/>
        </authorList>
    </citation>
    <scope>NUCLEOTIDE SEQUENCE [LARGE SCALE GENOMIC DNA]</scope>
    <source>
        <strain evidence="2 3">S2-11-4</strain>
    </source>
</reference>
<gene>
    <name evidence="2" type="ORF">KMZ93_02925</name>
</gene>